<dbReference type="InterPro" id="IPR013424">
    <property type="entry name" value="Ice-binding_C"/>
</dbReference>
<evidence type="ECO:0000259" key="2">
    <source>
        <dbReference type="Pfam" id="PF07589"/>
    </source>
</evidence>
<evidence type="ECO:0000313" key="3">
    <source>
        <dbReference type="EMBL" id="QDT02964.1"/>
    </source>
</evidence>
<feature type="chain" id="PRO_5021892432" description="Ice-binding protein C-terminal domain-containing protein" evidence="1">
    <location>
        <begin position="23"/>
        <end position="233"/>
    </location>
</feature>
<proteinExistence type="predicted"/>
<evidence type="ECO:0000256" key="1">
    <source>
        <dbReference type="SAM" id="SignalP"/>
    </source>
</evidence>
<dbReference type="Proteomes" id="UP000318538">
    <property type="component" value="Chromosome"/>
</dbReference>
<accession>A0A517N740</accession>
<dbReference type="EMBL" id="CP036525">
    <property type="protein sequence ID" value="QDT02964.1"/>
    <property type="molecule type" value="Genomic_DNA"/>
</dbReference>
<dbReference type="AlphaFoldDB" id="A0A517N740"/>
<name>A0A517N740_9BACT</name>
<evidence type="ECO:0000313" key="4">
    <source>
        <dbReference type="Proteomes" id="UP000318538"/>
    </source>
</evidence>
<protein>
    <recommendedName>
        <fullName evidence="2">Ice-binding protein C-terminal domain-containing protein</fullName>
    </recommendedName>
</protein>
<dbReference type="NCBIfam" id="TIGR02595">
    <property type="entry name" value="PEP_CTERM"/>
    <property type="match status" value="1"/>
</dbReference>
<organism evidence="3 4">
    <name type="scientific">Rubripirellula lacrimiformis</name>
    <dbReference type="NCBI Taxonomy" id="1930273"/>
    <lineage>
        <taxon>Bacteria</taxon>
        <taxon>Pseudomonadati</taxon>
        <taxon>Planctomycetota</taxon>
        <taxon>Planctomycetia</taxon>
        <taxon>Pirellulales</taxon>
        <taxon>Pirellulaceae</taxon>
        <taxon>Rubripirellula</taxon>
    </lineage>
</organism>
<dbReference type="Pfam" id="PF07589">
    <property type="entry name" value="PEP-CTERM"/>
    <property type="match status" value="1"/>
</dbReference>
<keyword evidence="4" id="KW-1185">Reference proteome</keyword>
<sequence length="233" mass="25101" precursor="true">MQNRILATAALFTLAISNLCSGALVVEFEDHAFFPGTIASIDVYIRSDGTSVDNLSSYSAAFEIEQISGTGILEFLPSNFPLPAGEHQSDSERTVAKPNAYVFLNALDTSSAAFLSLRDRGSSQELNQRDKALSDMTIGTDRLLLARLEVKHITTDVDADAKYRIKLNQSIPTVFRDSANSLAAFNVGDSNANFGTISFTTTAVPEPSSILLLSVAAGLVCVRRKKCRPMSSI</sequence>
<feature type="signal peptide" evidence="1">
    <location>
        <begin position="1"/>
        <end position="22"/>
    </location>
</feature>
<reference evidence="3 4" key="1">
    <citation type="submission" date="2019-02" db="EMBL/GenBank/DDBJ databases">
        <title>Deep-cultivation of Planctomycetes and their phenomic and genomic characterization uncovers novel biology.</title>
        <authorList>
            <person name="Wiegand S."/>
            <person name="Jogler M."/>
            <person name="Boedeker C."/>
            <person name="Pinto D."/>
            <person name="Vollmers J."/>
            <person name="Rivas-Marin E."/>
            <person name="Kohn T."/>
            <person name="Peeters S.H."/>
            <person name="Heuer A."/>
            <person name="Rast P."/>
            <person name="Oberbeckmann S."/>
            <person name="Bunk B."/>
            <person name="Jeske O."/>
            <person name="Meyerdierks A."/>
            <person name="Storesund J.E."/>
            <person name="Kallscheuer N."/>
            <person name="Luecker S."/>
            <person name="Lage O.M."/>
            <person name="Pohl T."/>
            <person name="Merkel B.J."/>
            <person name="Hornburger P."/>
            <person name="Mueller R.-W."/>
            <person name="Bruemmer F."/>
            <person name="Labrenz M."/>
            <person name="Spormann A.M."/>
            <person name="Op den Camp H."/>
            <person name="Overmann J."/>
            <person name="Amann R."/>
            <person name="Jetten M.S.M."/>
            <person name="Mascher T."/>
            <person name="Medema M.H."/>
            <person name="Devos D.P."/>
            <person name="Kaster A.-K."/>
            <person name="Ovreas L."/>
            <person name="Rohde M."/>
            <person name="Galperin M.Y."/>
            <person name="Jogler C."/>
        </authorList>
    </citation>
    <scope>NUCLEOTIDE SEQUENCE [LARGE SCALE GENOMIC DNA]</scope>
    <source>
        <strain evidence="3 4">K22_7</strain>
    </source>
</reference>
<gene>
    <name evidence="3" type="ORF">K227x_13430</name>
</gene>
<dbReference type="KEGG" id="rlc:K227x_13430"/>
<dbReference type="RefSeq" id="WP_145168748.1">
    <property type="nucleotide sequence ID" value="NZ_CP036525.1"/>
</dbReference>
<feature type="domain" description="Ice-binding protein C-terminal" evidence="2">
    <location>
        <begin position="203"/>
        <end position="225"/>
    </location>
</feature>
<keyword evidence="1" id="KW-0732">Signal</keyword>